<proteinExistence type="predicted"/>
<dbReference type="AlphaFoldDB" id="I1C853"/>
<organism evidence="1 2">
    <name type="scientific">Rhizopus delemar (strain RA 99-880 / ATCC MYA-4621 / FGSC 9543 / NRRL 43880)</name>
    <name type="common">Mucormycosis agent</name>
    <name type="synonym">Rhizopus arrhizus var. delemar</name>
    <dbReference type="NCBI Taxonomy" id="246409"/>
    <lineage>
        <taxon>Eukaryota</taxon>
        <taxon>Fungi</taxon>
        <taxon>Fungi incertae sedis</taxon>
        <taxon>Mucoromycota</taxon>
        <taxon>Mucoromycotina</taxon>
        <taxon>Mucoromycetes</taxon>
        <taxon>Mucorales</taxon>
        <taxon>Mucorineae</taxon>
        <taxon>Rhizopodaceae</taxon>
        <taxon>Rhizopus</taxon>
    </lineage>
</organism>
<dbReference type="GeneID" id="93616309"/>
<dbReference type="RefSeq" id="XP_067520029.1">
    <property type="nucleotide sequence ID" value="XM_067663928.1"/>
</dbReference>
<keyword evidence="2" id="KW-1185">Reference proteome</keyword>
<dbReference type="Proteomes" id="UP000009138">
    <property type="component" value="Unassembled WGS sequence"/>
</dbReference>
<evidence type="ECO:0000313" key="1">
    <source>
        <dbReference type="EMBL" id="EIE84633.1"/>
    </source>
</evidence>
<dbReference type="InParanoid" id="I1C853"/>
<protein>
    <submittedName>
        <fullName evidence="1">Uncharacterized protein</fullName>
    </submittedName>
</protein>
<accession>I1C853</accession>
<sequence length="59" mass="6520">MDSTNGIIFGLSCLKLTCHPTPLLVSQSIRRVNRAGMLPYHVDSDPVQTLCQFIPLSYA</sequence>
<evidence type="ECO:0000313" key="2">
    <source>
        <dbReference type="Proteomes" id="UP000009138"/>
    </source>
</evidence>
<gene>
    <name evidence="1" type="ORF">RO3G_09343</name>
</gene>
<name>I1C853_RHIO9</name>
<dbReference type="EMBL" id="CH476738">
    <property type="protein sequence ID" value="EIE84633.1"/>
    <property type="molecule type" value="Genomic_DNA"/>
</dbReference>
<reference evidence="1 2" key="1">
    <citation type="journal article" date="2009" name="PLoS Genet.">
        <title>Genomic analysis of the basal lineage fungus Rhizopus oryzae reveals a whole-genome duplication.</title>
        <authorList>
            <person name="Ma L.-J."/>
            <person name="Ibrahim A.S."/>
            <person name="Skory C."/>
            <person name="Grabherr M.G."/>
            <person name="Burger G."/>
            <person name="Butler M."/>
            <person name="Elias M."/>
            <person name="Idnurm A."/>
            <person name="Lang B.F."/>
            <person name="Sone T."/>
            <person name="Abe A."/>
            <person name="Calvo S.E."/>
            <person name="Corrochano L.M."/>
            <person name="Engels R."/>
            <person name="Fu J."/>
            <person name="Hansberg W."/>
            <person name="Kim J.-M."/>
            <person name="Kodira C.D."/>
            <person name="Koehrsen M.J."/>
            <person name="Liu B."/>
            <person name="Miranda-Saavedra D."/>
            <person name="O'Leary S."/>
            <person name="Ortiz-Castellanos L."/>
            <person name="Poulter R."/>
            <person name="Rodriguez-Romero J."/>
            <person name="Ruiz-Herrera J."/>
            <person name="Shen Y.-Q."/>
            <person name="Zeng Q."/>
            <person name="Galagan J."/>
            <person name="Birren B.W."/>
            <person name="Cuomo C.A."/>
            <person name="Wickes B.L."/>
        </authorList>
    </citation>
    <scope>NUCLEOTIDE SEQUENCE [LARGE SCALE GENOMIC DNA]</scope>
    <source>
        <strain evidence="2">RA 99-880 / ATCC MYA-4621 / FGSC 9543 / NRRL 43880</strain>
    </source>
</reference>
<dbReference type="VEuPathDB" id="FungiDB:RO3G_09343"/>